<dbReference type="InterPro" id="IPR050351">
    <property type="entry name" value="BphY/WalK/GraS-like"/>
</dbReference>
<dbReference type="SUPFAM" id="SSF55874">
    <property type="entry name" value="ATPase domain of HSP90 chaperone/DNA topoisomerase II/histidine kinase"/>
    <property type="match status" value="1"/>
</dbReference>
<keyword evidence="5" id="KW-0418">Kinase</keyword>
<dbReference type="GO" id="GO:0016036">
    <property type="term" value="P:cellular response to phosphate starvation"/>
    <property type="evidence" value="ECO:0007669"/>
    <property type="project" value="TreeGrafter"/>
</dbReference>
<name>A0A0T5VVT1_9SPHI</name>
<dbReference type="GO" id="GO:0005886">
    <property type="term" value="C:plasma membrane"/>
    <property type="evidence" value="ECO:0007669"/>
    <property type="project" value="TreeGrafter"/>
</dbReference>
<evidence type="ECO:0000256" key="4">
    <source>
        <dbReference type="ARBA" id="ARBA00022679"/>
    </source>
</evidence>
<dbReference type="FunFam" id="3.30.565.10:FF:000006">
    <property type="entry name" value="Sensor histidine kinase WalK"/>
    <property type="match status" value="1"/>
</dbReference>
<dbReference type="CDD" id="cd00075">
    <property type="entry name" value="HATPase"/>
    <property type="match status" value="1"/>
</dbReference>
<dbReference type="PANTHER" id="PTHR45453:SF1">
    <property type="entry name" value="PHOSPHATE REGULON SENSOR PROTEIN PHOR"/>
    <property type="match status" value="1"/>
</dbReference>
<organism evidence="9 10">
    <name type="scientific">Pedobacter ginsenosidimutans</name>
    <dbReference type="NCBI Taxonomy" id="687842"/>
    <lineage>
        <taxon>Bacteria</taxon>
        <taxon>Pseudomonadati</taxon>
        <taxon>Bacteroidota</taxon>
        <taxon>Sphingobacteriia</taxon>
        <taxon>Sphingobacteriales</taxon>
        <taxon>Sphingobacteriaceae</taxon>
        <taxon>Pedobacter</taxon>
    </lineage>
</organism>
<dbReference type="RefSeq" id="WP_057930592.1">
    <property type="nucleotide sequence ID" value="NZ_LMZQ01000001.1"/>
</dbReference>
<feature type="domain" description="Histidine kinase" evidence="8">
    <location>
        <begin position="262"/>
        <end position="482"/>
    </location>
</feature>
<dbReference type="Pfam" id="PF02518">
    <property type="entry name" value="HATPase_c"/>
    <property type="match status" value="1"/>
</dbReference>
<keyword evidence="10" id="KW-1185">Reference proteome</keyword>
<dbReference type="InterPro" id="IPR004358">
    <property type="entry name" value="Sig_transdc_His_kin-like_C"/>
</dbReference>
<keyword evidence="7" id="KW-0812">Transmembrane</keyword>
<dbReference type="SUPFAM" id="SSF47384">
    <property type="entry name" value="Homodimeric domain of signal transducing histidine kinase"/>
    <property type="match status" value="1"/>
</dbReference>
<dbReference type="GO" id="GO:0000155">
    <property type="term" value="F:phosphorelay sensor kinase activity"/>
    <property type="evidence" value="ECO:0007669"/>
    <property type="project" value="InterPro"/>
</dbReference>
<reference evidence="9 10" key="1">
    <citation type="submission" date="2015-11" db="EMBL/GenBank/DDBJ databases">
        <title>Sequence of Pedobacter ginsenosidimutans.</title>
        <authorList>
            <person name="Carson E."/>
            <person name="Keyser V."/>
            <person name="Newman J."/>
            <person name="Miller J."/>
        </authorList>
    </citation>
    <scope>NUCLEOTIDE SEQUENCE [LARGE SCALE GENOMIC DNA]</scope>
    <source>
        <strain evidence="9 10">KACC 14530</strain>
    </source>
</reference>
<dbReference type="PRINTS" id="PR00344">
    <property type="entry name" value="BCTRLSENSOR"/>
</dbReference>
<dbReference type="SMART" id="SM00387">
    <property type="entry name" value="HATPase_c"/>
    <property type="match status" value="1"/>
</dbReference>
<dbReference type="Gene3D" id="1.10.287.130">
    <property type="match status" value="1"/>
</dbReference>
<dbReference type="InterPro" id="IPR003661">
    <property type="entry name" value="HisK_dim/P_dom"/>
</dbReference>
<dbReference type="Proteomes" id="UP000051950">
    <property type="component" value="Unassembled WGS sequence"/>
</dbReference>
<dbReference type="OrthoDB" id="921707at2"/>
<evidence type="ECO:0000259" key="8">
    <source>
        <dbReference type="PROSITE" id="PS50109"/>
    </source>
</evidence>
<dbReference type="STRING" id="687842.ASU31_01330"/>
<dbReference type="InterPro" id="IPR036097">
    <property type="entry name" value="HisK_dim/P_sf"/>
</dbReference>
<keyword evidence="7" id="KW-1133">Transmembrane helix</keyword>
<dbReference type="PROSITE" id="PS50109">
    <property type="entry name" value="HIS_KIN"/>
    <property type="match status" value="1"/>
</dbReference>
<comment type="catalytic activity">
    <reaction evidence="1">
        <text>ATP + protein L-histidine = ADP + protein N-phospho-L-histidine.</text>
        <dbReference type="EC" id="2.7.13.3"/>
    </reaction>
</comment>
<evidence type="ECO:0000313" key="9">
    <source>
        <dbReference type="EMBL" id="KRT17963.1"/>
    </source>
</evidence>
<evidence type="ECO:0000256" key="3">
    <source>
        <dbReference type="ARBA" id="ARBA00022553"/>
    </source>
</evidence>
<dbReference type="SMART" id="SM00388">
    <property type="entry name" value="HisKA"/>
    <property type="match status" value="1"/>
</dbReference>
<evidence type="ECO:0000256" key="5">
    <source>
        <dbReference type="ARBA" id="ARBA00022777"/>
    </source>
</evidence>
<keyword evidence="6" id="KW-0902">Two-component regulatory system</keyword>
<protein>
    <recommendedName>
        <fullName evidence="2">histidine kinase</fullName>
        <ecNumber evidence="2">2.7.13.3</ecNumber>
    </recommendedName>
</protein>
<dbReference type="InterPro" id="IPR003594">
    <property type="entry name" value="HATPase_dom"/>
</dbReference>
<keyword evidence="7" id="KW-0472">Membrane</keyword>
<evidence type="ECO:0000256" key="7">
    <source>
        <dbReference type="SAM" id="Phobius"/>
    </source>
</evidence>
<evidence type="ECO:0000256" key="2">
    <source>
        <dbReference type="ARBA" id="ARBA00012438"/>
    </source>
</evidence>
<keyword evidence="4" id="KW-0808">Transferase</keyword>
<evidence type="ECO:0000313" key="10">
    <source>
        <dbReference type="Proteomes" id="UP000051950"/>
    </source>
</evidence>
<dbReference type="InterPro" id="IPR005467">
    <property type="entry name" value="His_kinase_dom"/>
</dbReference>
<evidence type="ECO:0000256" key="1">
    <source>
        <dbReference type="ARBA" id="ARBA00000085"/>
    </source>
</evidence>
<sequence length="484" mass="55680">MKWLSSRYVFPLAIITLIISLCLQCAWIRQLYLAQKKSVTTVLESIVSDASRQISYQSIVKGHEKSIRFQQFFLSPEWLVLRHAFDDLKVDNLRSRFHYGITNDSSVVEMKMSFPNNPKKQIYQKSTAITDGKSQREVSLEDQRDLKVMDSLVNHRLYGLGVAIDRNYVLYDYSSGKLVKGKAVSKDASAFVSGKYTYNLKFQNQYQLVVPSITWLIIYQMRYYLISSFLMLALTAAAFYLLIRLMKNQQLYAQARMSFTSNMTHELQTPISTIAVALESISKYHLIDEPEKLQNYINISRHELQRLQAMIEKVLKQEQMDLGKTNLQFTLFDIQSVLKQVIFSMDIQVREKNSQLILVPSDEPYFIKGDAMHIANVCYNLIDNALKYSPAHSKIEVSCSIADGELTISFKDNGPGIKEIYQQQVFERFFRIFSQDNIHNVKGSGLGLHYVKQVVELHGGRVALQSKIGKGSNFMIILPLYEEN</sequence>
<dbReference type="InterPro" id="IPR036890">
    <property type="entry name" value="HATPase_C_sf"/>
</dbReference>
<proteinExistence type="predicted"/>
<feature type="transmembrane region" description="Helical" evidence="7">
    <location>
        <begin position="6"/>
        <end position="28"/>
    </location>
</feature>
<dbReference type="CDD" id="cd00082">
    <property type="entry name" value="HisKA"/>
    <property type="match status" value="1"/>
</dbReference>
<evidence type="ECO:0000256" key="6">
    <source>
        <dbReference type="ARBA" id="ARBA00023012"/>
    </source>
</evidence>
<dbReference type="EC" id="2.7.13.3" evidence="2"/>
<keyword evidence="3" id="KW-0597">Phosphoprotein</keyword>
<dbReference type="GO" id="GO:0004721">
    <property type="term" value="F:phosphoprotein phosphatase activity"/>
    <property type="evidence" value="ECO:0007669"/>
    <property type="project" value="TreeGrafter"/>
</dbReference>
<dbReference type="AlphaFoldDB" id="A0A0T5VVT1"/>
<dbReference type="Pfam" id="PF00512">
    <property type="entry name" value="HisKA"/>
    <property type="match status" value="1"/>
</dbReference>
<comment type="caution">
    <text evidence="9">The sequence shown here is derived from an EMBL/GenBank/DDBJ whole genome shotgun (WGS) entry which is preliminary data.</text>
</comment>
<dbReference type="Gene3D" id="3.30.565.10">
    <property type="entry name" value="Histidine kinase-like ATPase, C-terminal domain"/>
    <property type="match status" value="1"/>
</dbReference>
<dbReference type="PANTHER" id="PTHR45453">
    <property type="entry name" value="PHOSPHATE REGULON SENSOR PROTEIN PHOR"/>
    <property type="match status" value="1"/>
</dbReference>
<gene>
    <name evidence="9" type="ORF">ASU31_01330</name>
</gene>
<accession>A0A0T5VVT1</accession>
<dbReference type="EMBL" id="LMZQ01000001">
    <property type="protein sequence ID" value="KRT17963.1"/>
    <property type="molecule type" value="Genomic_DNA"/>
</dbReference>
<feature type="transmembrane region" description="Helical" evidence="7">
    <location>
        <begin position="223"/>
        <end position="243"/>
    </location>
</feature>